<dbReference type="OrthoDB" id="2641087at2759"/>
<dbReference type="Proteomes" id="UP000053558">
    <property type="component" value="Unassembled WGS sequence"/>
</dbReference>
<comment type="caution">
    <text evidence="2">The sequence shown here is derived from an EMBL/GenBank/DDBJ whole genome shotgun (WGS) entry which is preliminary data.</text>
</comment>
<evidence type="ECO:0000313" key="3">
    <source>
        <dbReference type="Proteomes" id="UP000053558"/>
    </source>
</evidence>
<evidence type="ECO:0000259" key="1">
    <source>
        <dbReference type="Pfam" id="PF01979"/>
    </source>
</evidence>
<dbReference type="InterPro" id="IPR032466">
    <property type="entry name" value="Metal_Hydrolase"/>
</dbReference>
<dbReference type="KEGG" id="cput:CONPUDRAFT_83926"/>
<dbReference type="InterPro" id="IPR051781">
    <property type="entry name" value="Metallo-dep_Hydrolase"/>
</dbReference>
<proteinExistence type="predicted"/>
<dbReference type="Pfam" id="PF01979">
    <property type="entry name" value="Amidohydro_1"/>
    <property type="match status" value="1"/>
</dbReference>
<dbReference type="RefSeq" id="XP_007771582.1">
    <property type="nucleotide sequence ID" value="XM_007773392.1"/>
</dbReference>
<dbReference type="InterPro" id="IPR011059">
    <property type="entry name" value="Metal-dep_hydrolase_composite"/>
</dbReference>
<dbReference type="PANTHER" id="PTHR43135">
    <property type="entry name" value="ALPHA-D-RIBOSE 1-METHYLPHOSPHONATE 5-TRIPHOSPHATE DIPHOSPHATASE"/>
    <property type="match status" value="1"/>
</dbReference>
<dbReference type="PANTHER" id="PTHR43135:SF3">
    <property type="entry name" value="ALPHA-D-RIBOSE 1-METHYLPHOSPHONATE 5-TRIPHOSPHATE DIPHOSPHATASE"/>
    <property type="match status" value="1"/>
</dbReference>
<dbReference type="AlphaFoldDB" id="A0A5M3MH62"/>
<sequence length="206" mass="21853">PRPTSVEGTDVISGPDQVCQAWARKFFDPRTGIVVINKSSGLVQQVGVYKSIPAVEALVSAHAQAGGENIDCMKQTVLLGLVDAHVHLFLHPYSEVSWDDQVTKWSLAERTIRATVNARKTLMAGYTTVRDLGTEDAGDADFTLRNALSGPDALIPGARYLCANSAIVPTGAYGPKISLYVNQNGVDGVAGAEVADGVDECVKAVR</sequence>
<organism evidence="2 3">
    <name type="scientific">Coniophora puteana (strain RWD-64-598)</name>
    <name type="common">Brown rot fungus</name>
    <dbReference type="NCBI Taxonomy" id="741705"/>
    <lineage>
        <taxon>Eukaryota</taxon>
        <taxon>Fungi</taxon>
        <taxon>Dikarya</taxon>
        <taxon>Basidiomycota</taxon>
        <taxon>Agaricomycotina</taxon>
        <taxon>Agaricomycetes</taxon>
        <taxon>Agaricomycetidae</taxon>
        <taxon>Boletales</taxon>
        <taxon>Coniophorineae</taxon>
        <taxon>Coniophoraceae</taxon>
        <taxon>Coniophora</taxon>
    </lineage>
</organism>
<dbReference type="InterPro" id="IPR006680">
    <property type="entry name" value="Amidohydro-rel"/>
</dbReference>
<protein>
    <recommendedName>
        <fullName evidence="1">Amidohydrolase-related domain-containing protein</fullName>
    </recommendedName>
</protein>
<keyword evidence="3" id="KW-1185">Reference proteome</keyword>
<dbReference type="GO" id="GO:0016810">
    <property type="term" value="F:hydrolase activity, acting on carbon-nitrogen (but not peptide) bonds"/>
    <property type="evidence" value="ECO:0007669"/>
    <property type="project" value="InterPro"/>
</dbReference>
<dbReference type="Gene3D" id="3.20.20.140">
    <property type="entry name" value="Metal-dependent hydrolases"/>
    <property type="match status" value="1"/>
</dbReference>
<feature type="non-terminal residue" evidence="2">
    <location>
        <position position="1"/>
    </location>
</feature>
<accession>A0A5M3MH62</accession>
<dbReference type="Gene3D" id="2.30.40.10">
    <property type="entry name" value="Urease, subunit C, domain 1"/>
    <property type="match status" value="1"/>
</dbReference>
<reference evidence="3" key="1">
    <citation type="journal article" date="2012" name="Science">
        <title>The Paleozoic origin of enzymatic lignin decomposition reconstructed from 31 fungal genomes.</title>
        <authorList>
            <person name="Floudas D."/>
            <person name="Binder M."/>
            <person name="Riley R."/>
            <person name="Barry K."/>
            <person name="Blanchette R.A."/>
            <person name="Henrissat B."/>
            <person name="Martinez A.T."/>
            <person name="Otillar R."/>
            <person name="Spatafora J.W."/>
            <person name="Yadav J.S."/>
            <person name="Aerts A."/>
            <person name="Benoit I."/>
            <person name="Boyd A."/>
            <person name="Carlson A."/>
            <person name="Copeland A."/>
            <person name="Coutinho P.M."/>
            <person name="de Vries R.P."/>
            <person name="Ferreira P."/>
            <person name="Findley K."/>
            <person name="Foster B."/>
            <person name="Gaskell J."/>
            <person name="Glotzer D."/>
            <person name="Gorecki P."/>
            <person name="Heitman J."/>
            <person name="Hesse C."/>
            <person name="Hori C."/>
            <person name="Igarashi K."/>
            <person name="Jurgens J.A."/>
            <person name="Kallen N."/>
            <person name="Kersten P."/>
            <person name="Kohler A."/>
            <person name="Kuees U."/>
            <person name="Kumar T.K.A."/>
            <person name="Kuo A."/>
            <person name="LaButti K."/>
            <person name="Larrondo L.F."/>
            <person name="Lindquist E."/>
            <person name="Ling A."/>
            <person name="Lombard V."/>
            <person name="Lucas S."/>
            <person name="Lundell T."/>
            <person name="Martin R."/>
            <person name="McLaughlin D.J."/>
            <person name="Morgenstern I."/>
            <person name="Morin E."/>
            <person name="Murat C."/>
            <person name="Nagy L.G."/>
            <person name="Nolan M."/>
            <person name="Ohm R.A."/>
            <person name="Patyshakuliyeva A."/>
            <person name="Rokas A."/>
            <person name="Ruiz-Duenas F.J."/>
            <person name="Sabat G."/>
            <person name="Salamov A."/>
            <person name="Samejima M."/>
            <person name="Schmutz J."/>
            <person name="Slot J.C."/>
            <person name="St John F."/>
            <person name="Stenlid J."/>
            <person name="Sun H."/>
            <person name="Sun S."/>
            <person name="Syed K."/>
            <person name="Tsang A."/>
            <person name="Wiebenga A."/>
            <person name="Young D."/>
            <person name="Pisabarro A."/>
            <person name="Eastwood D.C."/>
            <person name="Martin F."/>
            <person name="Cullen D."/>
            <person name="Grigoriev I.V."/>
            <person name="Hibbett D.S."/>
        </authorList>
    </citation>
    <scope>NUCLEOTIDE SEQUENCE [LARGE SCALE GENOMIC DNA]</scope>
    <source>
        <strain evidence="3">RWD-64-598 SS2</strain>
    </source>
</reference>
<dbReference type="GeneID" id="19210687"/>
<gene>
    <name evidence="2" type="ORF">CONPUDRAFT_83926</name>
</gene>
<dbReference type="EMBL" id="JH711582">
    <property type="protein sequence ID" value="EIW78569.1"/>
    <property type="molecule type" value="Genomic_DNA"/>
</dbReference>
<dbReference type="SUPFAM" id="SSF51556">
    <property type="entry name" value="Metallo-dependent hydrolases"/>
    <property type="match status" value="1"/>
</dbReference>
<name>A0A5M3MH62_CONPW</name>
<feature type="domain" description="Amidohydrolase-related" evidence="1">
    <location>
        <begin position="76"/>
        <end position="160"/>
    </location>
</feature>
<evidence type="ECO:0000313" key="2">
    <source>
        <dbReference type="EMBL" id="EIW78569.1"/>
    </source>
</evidence>